<protein>
    <submittedName>
        <fullName evidence="1">Uncharacterized protein</fullName>
    </submittedName>
</protein>
<name>B7HIS1_BACC4</name>
<sequence>MKAHSVLPNLFNAAVPKDLPSMGRLTFSITPLSLQKHF</sequence>
<dbReference type="AlphaFoldDB" id="B7HIS1"/>
<accession>B7HIS1</accession>
<dbReference type="HOGENOM" id="CLU_3324245_0_0_9"/>
<evidence type="ECO:0000313" key="2">
    <source>
        <dbReference type="Proteomes" id="UP000007096"/>
    </source>
</evidence>
<reference evidence="1 2" key="1">
    <citation type="submission" date="2008-10" db="EMBL/GenBank/DDBJ databases">
        <title>Genome sequence of Bacillus cereus B4264.</title>
        <authorList>
            <person name="Dodson R.J."/>
            <person name="Durkin A.S."/>
            <person name="Rosovitz M.J."/>
            <person name="Rasko D.A."/>
            <person name="Hoffmaster A."/>
            <person name="Ravel J."/>
            <person name="Sutton G."/>
        </authorList>
    </citation>
    <scope>NUCLEOTIDE SEQUENCE [LARGE SCALE GENOMIC DNA]</scope>
    <source>
        <strain evidence="1 2">B4264</strain>
    </source>
</reference>
<dbReference type="Proteomes" id="UP000007096">
    <property type="component" value="Chromosome"/>
</dbReference>
<proteinExistence type="predicted"/>
<dbReference type="KEGG" id="bcb:BCB4264_A1886"/>
<evidence type="ECO:0000313" key="1">
    <source>
        <dbReference type="EMBL" id="ACK63849.1"/>
    </source>
</evidence>
<dbReference type="EMBL" id="CP001176">
    <property type="protein sequence ID" value="ACK63849.1"/>
    <property type="molecule type" value="Genomic_DNA"/>
</dbReference>
<gene>
    <name evidence="1" type="ordered locus">BCB4264_A1886</name>
</gene>
<organism evidence="1 2">
    <name type="scientific">Bacillus cereus (strain B4264)</name>
    <dbReference type="NCBI Taxonomy" id="405532"/>
    <lineage>
        <taxon>Bacteria</taxon>
        <taxon>Bacillati</taxon>
        <taxon>Bacillota</taxon>
        <taxon>Bacilli</taxon>
        <taxon>Bacillales</taxon>
        <taxon>Bacillaceae</taxon>
        <taxon>Bacillus</taxon>
        <taxon>Bacillus cereus group</taxon>
    </lineage>
</organism>